<keyword evidence="9 12" id="KW-0238">DNA-binding</keyword>
<feature type="binding site" evidence="12">
    <location>
        <position position="494"/>
    </location>
    <ligand>
        <name>Zn(2+)</name>
        <dbReference type="ChEBI" id="CHEBI:29105"/>
        <label>2</label>
    </ligand>
</feature>
<dbReference type="NCBIfam" id="NF004070">
    <property type="entry name" value="PRK05580.2-2"/>
    <property type="match status" value="1"/>
</dbReference>
<dbReference type="PANTHER" id="PTHR30580:SF0">
    <property type="entry name" value="PRIMOSOMAL PROTEIN N"/>
    <property type="match status" value="1"/>
</dbReference>
<dbReference type="InterPro" id="IPR005259">
    <property type="entry name" value="PriA"/>
</dbReference>
<accession>A0A4R1HP58</accession>
<sequence>MKSLAMLAPADSPSLFPAPTRVVDVLLPLAIGSAYSYRVPEGMEVAVGDIVVVPLGTRTTLGCVWPRRDDAEVDTAKPDTAKPAPAKPVDPAKLKSIQRRYDVAPLNARMIAFIEWIAEYTVTPPGMVLRLALRHDESAGIARERIGVRLTDHRPERRTKAREKVIAALEDGFVRAKSEAAKEAGVSPSVVDGLIDDGALETVVLPPEPAAEPPDPDHATPELLPAQAQAAARLVASVKAQTFQPFLVDGVTGSGKTEAYFEAVAQAIRQGRQTLILMPEIALTQAFLDRFARRFGVRPAEWHSAVSTKRRGRIFRGVASGEVSVVAGARSALFLPFRDLGLILVDEEHDSAYKQEDGVHYHARDMAVVRARLEGATIALVSATPSIETEVNARRGRYTRLALPERFAGTKVPRLEPIDLRREGPPRGQWIAPRLAREMERTVEAGGQALLFLNRRGYAPLTLCRACGHRIRCPSCSSWLVEHRFRRRLECHQCGYAMPVPNECPNCHEPNALIPCGPGVERLHEEAAKLFPQARLQVLSSDLAGGVERLRAELRAIEDGAVDIIIGTQLVAKGHNFPGLAMVGVIDADVGLGHGDPRAAERTFQLLHQVAGRAGRHEVEGRAFLQTYMPEHPVMQALVAGDRDAFYDREIAIREEAHLPPFARFCALIVSGTDSHAAQAHARALAACSPVTDKVRVLGPAEAPLALIRGRHRYRLLARCERSFDLSAYVRAWMASAPRAGGSLRVDIDIDPQSFV</sequence>
<feature type="binding site" evidence="12">
    <location>
        <position position="504"/>
    </location>
    <ligand>
        <name>Zn(2+)</name>
        <dbReference type="ChEBI" id="CHEBI:29105"/>
        <label>1</label>
    </ligand>
</feature>
<dbReference type="PANTHER" id="PTHR30580">
    <property type="entry name" value="PRIMOSOMAL PROTEIN N"/>
    <property type="match status" value="1"/>
</dbReference>
<dbReference type="GO" id="GO:0006269">
    <property type="term" value="P:DNA replication, synthesis of primer"/>
    <property type="evidence" value="ECO:0007669"/>
    <property type="project" value="UniProtKB-KW"/>
</dbReference>
<dbReference type="PROSITE" id="PS51192">
    <property type="entry name" value="HELICASE_ATP_BIND_1"/>
    <property type="match status" value="1"/>
</dbReference>
<evidence type="ECO:0000256" key="9">
    <source>
        <dbReference type="ARBA" id="ARBA00023125"/>
    </source>
</evidence>
<evidence type="ECO:0000256" key="10">
    <source>
        <dbReference type="ARBA" id="ARBA00023235"/>
    </source>
</evidence>
<feature type="binding site" evidence="12">
    <location>
        <position position="476"/>
    </location>
    <ligand>
        <name>Zn(2+)</name>
        <dbReference type="ChEBI" id="CHEBI:29105"/>
        <label>2</label>
    </ligand>
</feature>
<dbReference type="EMBL" id="SMFY01000003">
    <property type="protein sequence ID" value="TCK23878.1"/>
    <property type="molecule type" value="Genomic_DNA"/>
</dbReference>
<feature type="binding site" evidence="12">
    <location>
        <position position="464"/>
    </location>
    <ligand>
        <name>Zn(2+)</name>
        <dbReference type="ChEBI" id="CHEBI:29105"/>
        <label>1</label>
    </ligand>
</feature>
<dbReference type="Gene3D" id="3.40.1440.60">
    <property type="entry name" value="PriA, 3(prime) DNA-binding domain"/>
    <property type="match status" value="1"/>
</dbReference>
<dbReference type="HAMAP" id="MF_00983">
    <property type="entry name" value="PriA"/>
    <property type="match status" value="1"/>
</dbReference>
<comment type="similarity">
    <text evidence="12">Belongs to the helicase family. PriA subfamily.</text>
</comment>
<evidence type="ECO:0000313" key="15">
    <source>
        <dbReference type="Proteomes" id="UP000295030"/>
    </source>
</evidence>
<keyword evidence="8 12" id="KW-0067">ATP-binding</keyword>
<feature type="binding site" evidence="12">
    <location>
        <position position="491"/>
    </location>
    <ligand>
        <name>Zn(2+)</name>
        <dbReference type="ChEBI" id="CHEBI:29105"/>
        <label>2</label>
    </ligand>
</feature>
<dbReference type="Pfam" id="PF18074">
    <property type="entry name" value="PriA_C"/>
    <property type="match status" value="1"/>
</dbReference>
<dbReference type="FunFam" id="3.40.50.300:FF:000489">
    <property type="entry name" value="Primosome assembly protein PriA"/>
    <property type="match status" value="1"/>
</dbReference>
<evidence type="ECO:0000259" key="13">
    <source>
        <dbReference type="PROSITE" id="PS51192"/>
    </source>
</evidence>
<keyword evidence="10 12" id="KW-0413">Isomerase</keyword>
<comment type="function">
    <text evidence="12">Initiates the restart of stalled replication forks, which reloads the replicative helicase on sites other than the origin of replication. Recognizes and binds to abandoned replication forks and remodels them to uncover a helicase loading site. Promotes assembly of the primosome at these replication forks.</text>
</comment>
<dbReference type="InterPro" id="IPR001650">
    <property type="entry name" value="Helicase_C-like"/>
</dbReference>
<dbReference type="Pfam" id="PF18319">
    <property type="entry name" value="Zn_ribbon_PriA"/>
    <property type="match status" value="1"/>
</dbReference>
<evidence type="ECO:0000256" key="11">
    <source>
        <dbReference type="ARBA" id="ARBA00048988"/>
    </source>
</evidence>
<proteinExistence type="inferred from homology"/>
<evidence type="ECO:0000256" key="3">
    <source>
        <dbReference type="ARBA" id="ARBA00022723"/>
    </source>
</evidence>
<feature type="domain" description="Helicase ATP-binding" evidence="13">
    <location>
        <begin position="237"/>
        <end position="403"/>
    </location>
</feature>
<dbReference type="GO" id="GO:0005524">
    <property type="term" value="F:ATP binding"/>
    <property type="evidence" value="ECO:0007669"/>
    <property type="project" value="UniProtKB-UniRule"/>
</dbReference>
<organism evidence="14 15">
    <name type="scientific">Ancylobacter aquaticus</name>
    <dbReference type="NCBI Taxonomy" id="100"/>
    <lineage>
        <taxon>Bacteria</taxon>
        <taxon>Pseudomonadati</taxon>
        <taxon>Pseudomonadota</taxon>
        <taxon>Alphaproteobacteria</taxon>
        <taxon>Hyphomicrobiales</taxon>
        <taxon>Xanthobacteraceae</taxon>
        <taxon>Ancylobacter</taxon>
    </lineage>
</organism>
<dbReference type="InterPro" id="IPR042115">
    <property type="entry name" value="PriA_3primeBD_sf"/>
</dbReference>
<comment type="caution">
    <text evidence="14">The sequence shown here is derived from an EMBL/GenBank/DDBJ whole genome shotgun (WGS) entry which is preliminary data.</text>
</comment>
<dbReference type="GO" id="GO:0006310">
    <property type="term" value="P:DNA recombination"/>
    <property type="evidence" value="ECO:0007669"/>
    <property type="project" value="InterPro"/>
</dbReference>
<keyword evidence="5 12" id="KW-0378">Hydrolase</keyword>
<dbReference type="GO" id="GO:1990077">
    <property type="term" value="C:primosome complex"/>
    <property type="evidence" value="ECO:0007669"/>
    <property type="project" value="UniProtKB-UniRule"/>
</dbReference>
<keyword evidence="15" id="KW-1185">Reference proteome</keyword>
<keyword evidence="4 12" id="KW-0547">Nucleotide-binding</keyword>
<dbReference type="SMART" id="SM00490">
    <property type="entry name" value="HELICc"/>
    <property type="match status" value="1"/>
</dbReference>
<dbReference type="InterPro" id="IPR014001">
    <property type="entry name" value="Helicase_ATP-bd"/>
</dbReference>
<dbReference type="Proteomes" id="UP000295030">
    <property type="component" value="Unassembled WGS sequence"/>
</dbReference>
<keyword evidence="3 12" id="KW-0479">Metal-binding</keyword>
<dbReference type="GO" id="GO:0008270">
    <property type="term" value="F:zinc ion binding"/>
    <property type="evidence" value="ECO:0007669"/>
    <property type="project" value="UniProtKB-UniRule"/>
</dbReference>
<dbReference type="InterPro" id="IPR027417">
    <property type="entry name" value="P-loop_NTPase"/>
</dbReference>
<dbReference type="InterPro" id="IPR041222">
    <property type="entry name" value="PriA_3primeBD"/>
</dbReference>
<keyword evidence="6 12" id="KW-0347">Helicase</keyword>
<evidence type="ECO:0000256" key="6">
    <source>
        <dbReference type="ARBA" id="ARBA00022806"/>
    </source>
</evidence>
<evidence type="ECO:0000256" key="1">
    <source>
        <dbReference type="ARBA" id="ARBA00022515"/>
    </source>
</evidence>
<evidence type="ECO:0000256" key="5">
    <source>
        <dbReference type="ARBA" id="ARBA00022801"/>
    </source>
</evidence>
<feature type="binding site" evidence="12">
    <location>
        <position position="507"/>
    </location>
    <ligand>
        <name>Zn(2+)</name>
        <dbReference type="ChEBI" id="CHEBI:29105"/>
        <label>1</label>
    </ligand>
</feature>
<keyword evidence="1 12" id="KW-0639">Primosome</keyword>
<comment type="catalytic activity">
    <reaction evidence="11 12">
        <text>ATP + H2O = ADP + phosphate + H(+)</text>
        <dbReference type="Rhea" id="RHEA:13065"/>
        <dbReference type="ChEBI" id="CHEBI:15377"/>
        <dbReference type="ChEBI" id="CHEBI:15378"/>
        <dbReference type="ChEBI" id="CHEBI:30616"/>
        <dbReference type="ChEBI" id="CHEBI:43474"/>
        <dbReference type="ChEBI" id="CHEBI:456216"/>
        <dbReference type="EC" id="5.6.2.4"/>
    </reaction>
</comment>
<dbReference type="GO" id="GO:0006270">
    <property type="term" value="P:DNA replication initiation"/>
    <property type="evidence" value="ECO:0007669"/>
    <property type="project" value="TreeGrafter"/>
</dbReference>
<name>A0A4R1HP58_ANCAQ</name>
<dbReference type="CDD" id="cd17929">
    <property type="entry name" value="DEXHc_priA"/>
    <property type="match status" value="1"/>
</dbReference>
<evidence type="ECO:0000256" key="4">
    <source>
        <dbReference type="ARBA" id="ARBA00022741"/>
    </source>
</evidence>
<evidence type="ECO:0000313" key="14">
    <source>
        <dbReference type="EMBL" id="TCK23878.1"/>
    </source>
</evidence>
<dbReference type="Gene3D" id="3.40.50.300">
    <property type="entry name" value="P-loop containing nucleotide triphosphate hydrolases"/>
    <property type="match status" value="2"/>
</dbReference>
<evidence type="ECO:0000256" key="2">
    <source>
        <dbReference type="ARBA" id="ARBA00022705"/>
    </source>
</evidence>
<dbReference type="InterPro" id="IPR041236">
    <property type="entry name" value="PriA_C"/>
</dbReference>
<comment type="cofactor">
    <cofactor evidence="12">
        <name>Zn(2+)</name>
        <dbReference type="ChEBI" id="CHEBI:29105"/>
    </cofactor>
    <text evidence="12">Binds 2 zinc ions per subunit.</text>
</comment>
<dbReference type="Pfam" id="PF00270">
    <property type="entry name" value="DEAD"/>
    <property type="match status" value="1"/>
</dbReference>
<dbReference type="GO" id="GO:0003677">
    <property type="term" value="F:DNA binding"/>
    <property type="evidence" value="ECO:0007669"/>
    <property type="project" value="UniProtKB-UniRule"/>
</dbReference>
<protein>
    <recommendedName>
        <fullName evidence="12">Replication restart protein PriA</fullName>
    </recommendedName>
    <alternativeName>
        <fullName evidence="12">ATP-dependent DNA helicase PriA</fullName>
        <ecNumber evidence="12">5.6.2.4</ecNumber>
    </alternativeName>
    <alternativeName>
        <fullName evidence="12">DNA 3'-5' helicase PriA</fullName>
    </alternativeName>
</protein>
<comment type="subunit">
    <text evidence="12">Component of the replication restart primosome.</text>
</comment>
<dbReference type="InterPro" id="IPR011545">
    <property type="entry name" value="DEAD/DEAH_box_helicase_dom"/>
</dbReference>
<evidence type="ECO:0000256" key="7">
    <source>
        <dbReference type="ARBA" id="ARBA00022833"/>
    </source>
</evidence>
<dbReference type="GO" id="GO:0043138">
    <property type="term" value="F:3'-5' DNA helicase activity"/>
    <property type="evidence" value="ECO:0007669"/>
    <property type="project" value="UniProtKB-EC"/>
</dbReference>
<dbReference type="NCBIfam" id="TIGR00595">
    <property type="entry name" value="priA"/>
    <property type="match status" value="1"/>
</dbReference>
<evidence type="ECO:0000256" key="12">
    <source>
        <dbReference type="HAMAP-Rule" id="MF_00983"/>
    </source>
</evidence>
<reference evidence="14 15" key="1">
    <citation type="submission" date="2019-03" db="EMBL/GenBank/DDBJ databases">
        <title>Genomic Encyclopedia of Type Strains, Phase IV (KMG-IV): sequencing the most valuable type-strain genomes for metagenomic binning, comparative biology and taxonomic classification.</title>
        <authorList>
            <person name="Goeker M."/>
        </authorList>
    </citation>
    <scope>NUCLEOTIDE SEQUENCE [LARGE SCALE GENOMIC DNA]</scope>
    <source>
        <strain evidence="14 15">DSM 101</strain>
    </source>
</reference>
<dbReference type="RefSeq" id="WP_245516250.1">
    <property type="nucleotide sequence ID" value="NZ_SMFY01000003.1"/>
</dbReference>
<dbReference type="EC" id="5.6.2.4" evidence="12"/>
<dbReference type="SUPFAM" id="SSF52540">
    <property type="entry name" value="P-loop containing nucleoside triphosphate hydrolases"/>
    <property type="match status" value="2"/>
</dbReference>
<evidence type="ECO:0000256" key="8">
    <source>
        <dbReference type="ARBA" id="ARBA00022840"/>
    </source>
</evidence>
<dbReference type="AlphaFoldDB" id="A0A4R1HP58"/>
<dbReference type="GO" id="GO:0016887">
    <property type="term" value="F:ATP hydrolysis activity"/>
    <property type="evidence" value="ECO:0007669"/>
    <property type="project" value="RHEA"/>
</dbReference>
<keyword evidence="2 12" id="KW-0235">DNA replication</keyword>
<dbReference type="InterPro" id="IPR040498">
    <property type="entry name" value="PriA_CRR"/>
</dbReference>
<dbReference type="Pfam" id="PF17764">
    <property type="entry name" value="PriA_3primeBD"/>
    <property type="match status" value="1"/>
</dbReference>
<keyword evidence="7 12" id="KW-0862">Zinc</keyword>
<comment type="catalytic activity">
    <reaction evidence="12">
        <text>Couples ATP hydrolysis with the unwinding of duplex DNA by translocating in the 3'-5' direction.</text>
        <dbReference type="EC" id="5.6.2.4"/>
    </reaction>
</comment>
<feature type="binding site" evidence="12">
    <location>
        <position position="467"/>
    </location>
    <ligand>
        <name>Zn(2+)</name>
        <dbReference type="ChEBI" id="CHEBI:29105"/>
        <label>1</label>
    </ligand>
</feature>
<dbReference type="SMART" id="SM00487">
    <property type="entry name" value="DEXDc"/>
    <property type="match status" value="1"/>
</dbReference>
<gene>
    <name evidence="12" type="primary">priA</name>
    <name evidence="14" type="ORF">EV667_3721</name>
</gene>
<feature type="binding site" evidence="12">
    <location>
        <position position="473"/>
    </location>
    <ligand>
        <name>Zn(2+)</name>
        <dbReference type="ChEBI" id="CHEBI:29105"/>
        <label>2</label>
    </ligand>
</feature>
<dbReference type="GO" id="GO:0006302">
    <property type="term" value="P:double-strand break repair"/>
    <property type="evidence" value="ECO:0007669"/>
    <property type="project" value="InterPro"/>
</dbReference>